<protein>
    <submittedName>
        <fullName evidence="2">DUF2986 domain-containing protein</fullName>
    </submittedName>
</protein>
<dbReference type="RefSeq" id="WP_240590477.1">
    <property type="nucleotide sequence ID" value="NZ_JAKUDL010000002.1"/>
</dbReference>
<evidence type="ECO:0000313" key="3">
    <source>
        <dbReference type="Proteomes" id="UP001297581"/>
    </source>
</evidence>
<feature type="compositionally biased region" description="Basic residues" evidence="1">
    <location>
        <begin position="1"/>
        <end position="16"/>
    </location>
</feature>
<dbReference type="Pfam" id="PF11661">
    <property type="entry name" value="DUF2986"/>
    <property type="match status" value="1"/>
</dbReference>
<sequence>MNRRQALIKKMAKRTKARENKKEKPNAGAAKDRYISKAERAKMEAEAQAEEALSSETQASETQASDTQVAEAHSDVAEHNGQPG</sequence>
<dbReference type="EMBL" id="JAKUDL010000002">
    <property type="protein sequence ID" value="MCH4294046.1"/>
    <property type="molecule type" value="Genomic_DNA"/>
</dbReference>
<organism evidence="2 3">
    <name type="scientific">Shewanella zhuhaiensis</name>
    <dbReference type="NCBI Taxonomy" id="2919576"/>
    <lineage>
        <taxon>Bacteria</taxon>
        <taxon>Pseudomonadati</taxon>
        <taxon>Pseudomonadota</taxon>
        <taxon>Gammaproteobacteria</taxon>
        <taxon>Alteromonadales</taxon>
        <taxon>Shewanellaceae</taxon>
        <taxon>Shewanella</taxon>
    </lineage>
</organism>
<feature type="compositionally biased region" description="Basic and acidic residues" evidence="1">
    <location>
        <begin position="17"/>
        <end position="45"/>
    </location>
</feature>
<name>A0AAJ1BG28_9GAMM</name>
<reference evidence="2 3" key="1">
    <citation type="submission" date="2022-02" db="EMBL/GenBank/DDBJ databases">
        <title>The genome sequence of Shewanella sp. 3B26.</title>
        <authorList>
            <person name="Du J."/>
        </authorList>
    </citation>
    <scope>NUCLEOTIDE SEQUENCE [LARGE SCALE GENOMIC DNA]</scope>
    <source>
        <strain evidence="2 3">3B26</strain>
    </source>
</reference>
<evidence type="ECO:0000313" key="2">
    <source>
        <dbReference type="EMBL" id="MCH4294046.1"/>
    </source>
</evidence>
<keyword evidence="3" id="KW-1185">Reference proteome</keyword>
<gene>
    <name evidence="2" type="ORF">MJ923_06985</name>
</gene>
<feature type="region of interest" description="Disordered" evidence="1">
    <location>
        <begin position="1"/>
        <end position="84"/>
    </location>
</feature>
<comment type="caution">
    <text evidence="2">The sequence shown here is derived from an EMBL/GenBank/DDBJ whole genome shotgun (WGS) entry which is preliminary data.</text>
</comment>
<proteinExistence type="predicted"/>
<dbReference type="AlphaFoldDB" id="A0AAJ1BG28"/>
<accession>A0AAJ1BG28</accession>
<evidence type="ECO:0000256" key="1">
    <source>
        <dbReference type="SAM" id="MobiDB-lite"/>
    </source>
</evidence>
<feature type="compositionally biased region" description="Low complexity" evidence="1">
    <location>
        <begin position="50"/>
        <end position="62"/>
    </location>
</feature>
<dbReference type="Proteomes" id="UP001297581">
    <property type="component" value="Unassembled WGS sequence"/>
</dbReference>
<dbReference type="InterPro" id="IPR021677">
    <property type="entry name" value="DUF2986"/>
</dbReference>